<dbReference type="VEuPathDB" id="VectorBase:AMIN011555"/>
<dbReference type="Proteomes" id="UP000075920">
    <property type="component" value="Unassembled WGS sequence"/>
</dbReference>
<evidence type="ECO:0000313" key="1">
    <source>
        <dbReference type="EnsemblMetazoa" id="AMIN011555-PA"/>
    </source>
</evidence>
<evidence type="ECO:0000313" key="2">
    <source>
        <dbReference type="Proteomes" id="UP000075920"/>
    </source>
</evidence>
<accession>A0A182WMC4</accession>
<sequence>MTRDMQRQKRLAHEFSDRVPCALDRQCGSRNFGDVSARQCEWASMHGASESGSPFNPSGVAGFRVKQSFFVLEPSSLAPCAQLSVSYLAWLIAERGRNLVKIKRVARSKHYCLKH</sequence>
<protein>
    <submittedName>
        <fullName evidence="1">Uncharacterized protein</fullName>
    </submittedName>
</protein>
<dbReference type="AlphaFoldDB" id="A0A182WMC4"/>
<dbReference type="EnsemblMetazoa" id="AMIN011555-RA">
    <property type="protein sequence ID" value="AMIN011555-PA"/>
    <property type="gene ID" value="AMIN011555"/>
</dbReference>
<keyword evidence="2" id="KW-1185">Reference proteome</keyword>
<organism evidence="1 2">
    <name type="scientific">Anopheles minimus</name>
    <dbReference type="NCBI Taxonomy" id="112268"/>
    <lineage>
        <taxon>Eukaryota</taxon>
        <taxon>Metazoa</taxon>
        <taxon>Ecdysozoa</taxon>
        <taxon>Arthropoda</taxon>
        <taxon>Hexapoda</taxon>
        <taxon>Insecta</taxon>
        <taxon>Pterygota</taxon>
        <taxon>Neoptera</taxon>
        <taxon>Endopterygota</taxon>
        <taxon>Diptera</taxon>
        <taxon>Nematocera</taxon>
        <taxon>Culicoidea</taxon>
        <taxon>Culicidae</taxon>
        <taxon>Anophelinae</taxon>
        <taxon>Anopheles</taxon>
    </lineage>
</organism>
<proteinExistence type="predicted"/>
<reference evidence="2" key="1">
    <citation type="submission" date="2013-03" db="EMBL/GenBank/DDBJ databases">
        <title>The Genome Sequence of Anopheles minimus MINIMUS1.</title>
        <authorList>
            <consortium name="The Broad Institute Genomics Platform"/>
            <person name="Neafsey D.E."/>
            <person name="Walton C."/>
            <person name="Walker B."/>
            <person name="Young S.K."/>
            <person name="Zeng Q."/>
            <person name="Gargeya S."/>
            <person name="Fitzgerald M."/>
            <person name="Haas B."/>
            <person name="Abouelleil A."/>
            <person name="Allen A.W."/>
            <person name="Alvarado L."/>
            <person name="Arachchi H.M."/>
            <person name="Berlin A.M."/>
            <person name="Chapman S.B."/>
            <person name="Gainer-Dewar J."/>
            <person name="Goldberg J."/>
            <person name="Griggs A."/>
            <person name="Gujja S."/>
            <person name="Hansen M."/>
            <person name="Howarth C."/>
            <person name="Imamovic A."/>
            <person name="Ireland A."/>
            <person name="Larimer J."/>
            <person name="McCowan C."/>
            <person name="Murphy C."/>
            <person name="Pearson M."/>
            <person name="Poon T.W."/>
            <person name="Priest M."/>
            <person name="Roberts A."/>
            <person name="Saif S."/>
            <person name="Shea T."/>
            <person name="Sisk P."/>
            <person name="Sykes S."/>
            <person name="Wortman J."/>
            <person name="Nusbaum C."/>
            <person name="Birren B."/>
        </authorList>
    </citation>
    <scope>NUCLEOTIDE SEQUENCE [LARGE SCALE GENOMIC DNA]</scope>
    <source>
        <strain evidence="2">MINIMUS1</strain>
    </source>
</reference>
<name>A0A182WMC4_9DIPT</name>
<reference evidence="1" key="2">
    <citation type="submission" date="2020-05" db="UniProtKB">
        <authorList>
            <consortium name="EnsemblMetazoa"/>
        </authorList>
    </citation>
    <scope>IDENTIFICATION</scope>
    <source>
        <strain evidence="1">MINIMUS1</strain>
    </source>
</reference>